<evidence type="ECO:0000256" key="8">
    <source>
        <dbReference type="ARBA" id="ARBA00023212"/>
    </source>
</evidence>
<dbReference type="GO" id="GO:0060271">
    <property type="term" value="P:cilium assembly"/>
    <property type="evidence" value="ECO:0007669"/>
    <property type="project" value="TreeGrafter"/>
</dbReference>
<evidence type="ECO:0000256" key="7">
    <source>
        <dbReference type="ARBA" id="ARBA00023054"/>
    </source>
</evidence>
<evidence type="ECO:0000256" key="5">
    <source>
        <dbReference type="ARBA" id="ARBA00022701"/>
    </source>
</evidence>
<feature type="coiled-coil region" evidence="9">
    <location>
        <begin position="386"/>
        <end position="413"/>
    </location>
</feature>
<comment type="caution">
    <text evidence="11">The sequence shown here is derived from an EMBL/GenBank/DDBJ whole genome shotgun (WGS) entry which is preliminary data.</text>
</comment>
<feature type="coiled-coil region" evidence="9">
    <location>
        <begin position="316"/>
        <end position="343"/>
    </location>
</feature>
<dbReference type="OMA" id="CDGHRCL"/>
<dbReference type="InterPro" id="IPR038774">
    <property type="entry name" value="CEP162-like"/>
</dbReference>
<evidence type="ECO:0000256" key="6">
    <source>
        <dbReference type="ARBA" id="ARBA00022794"/>
    </source>
</evidence>
<feature type="region of interest" description="Disordered" evidence="10">
    <location>
        <begin position="288"/>
        <end position="314"/>
    </location>
</feature>
<dbReference type="Gramene" id="GBG81765">
    <property type="protein sequence ID" value="GBG81765"/>
    <property type="gene ID" value="CBR_g33943"/>
</dbReference>
<dbReference type="STRING" id="69332.A0A388LHP1"/>
<evidence type="ECO:0000256" key="9">
    <source>
        <dbReference type="SAM" id="Coils"/>
    </source>
</evidence>
<evidence type="ECO:0000256" key="4">
    <source>
        <dbReference type="ARBA" id="ARBA00022490"/>
    </source>
</evidence>
<evidence type="ECO:0000313" key="11">
    <source>
        <dbReference type="EMBL" id="GBG81765.1"/>
    </source>
</evidence>
<evidence type="ECO:0000256" key="3">
    <source>
        <dbReference type="ARBA" id="ARBA00021406"/>
    </source>
</evidence>
<comment type="subcellular location">
    <subcellularLocation>
        <location evidence="1">Cytoplasm</location>
        <location evidence="1">Cytoskeleton</location>
        <location evidence="1">Microtubule organizing center</location>
        <location evidence="1">Centrosome</location>
        <location evidence="1">Centriole</location>
    </subcellularLocation>
</comment>
<accession>A0A388LHP1</accession>
<keyword evidence="8" id="KW-0206">Cytoskeleton</keyword>
<dbReference type="AlphaFoldDB" id="A0A388LHP1"/>
<gene>
    <name evidence="11" type="ORF">CBR_g33943</name>
</gene>
<reference evidence="11 12" key="1">
    <citation type="journal article" date="2018" name="Cell">
        <title>The Chara Genome: Secondary Complexity and Implications for Plant Terrestrialization.</title>
        <authorList>
            <person name="Nishiyama T."/>
            <person name="Sakayama H."/>
            <person name="Vries J.D."/>
            <person name="Buschmann H."/>
            <person name="Saint-Marcoux D."/>
            <person name="Ullrich K.K."/>
            <person name="Haas F.B."/>
            <person name="Vanderstraeten L."/>
            <person name="Becker D."/>
            <person name="Lang D."/>
            <person name="Vosolsobe S."/>
            <person name="Rombauts S."/>
            <person name="Wilhelmsson P.K.I."/>
            <person name="Janitza P."/>
            <person name="Kern R."/>
            <person name="Heyl A."/>
            <person name="Rumpler F."/>
            <person name="Villalobos L.I.A.C."/>
            <person name="Clay J.M."/>
            <person name="Skokan R."/>
            <person name="Toyoda A."/>
            <person name="Suzuki Y."/>
            <person name="Kagoshima H."/>
            <person name="Schijlen E."/>
            <person name="Tajeshwar N."/>
            <person name="Catarino B."/>
            <person name="Hetherington A.J."/>
            <person name="Saltykova A."/>
            <person name="Bonnot C."/>
            <person name="Breuninger H."/>
            <person name="Symeonidi A."/>
            <person name="Radhakrishnan G.V."/>
            <person name="Van Nieuwerburgh F."/>
            <person name="Deforce D."/>
            <person name="Chang C."/>
            <person name="Karol K.G."/>
            <person name="Hedrich R."/>
            <person name="Ulvskov P."/>
            <person name="Glockner G."/>
            <person name="Delwiche C.F."/>
            <person name="Petrasek J."/>
            <person name="Van de Peer Y."/>
            <person name="Friml J."/>
            <person name="Beilby M."/>
            <person name="Dolan L."/>
            <person name="Kohara Y."/>
            <person name="Sugano S."/>
            <person name="Fujiyama A."/>
            <person name="Delaux P.-M."/>
            <person name="Quint M."/>
            <person name="TheiBen G."/>
            <person name="Hagemann M."/>
            <person name="Harholt J."/>
            <person name="Dunand C."/>
            <person name="Zachgo S."/>
            <person name="Langdale J."/>
            <person name="Maumus F."/>
            <person name="Straeten D.V.D."/>
            <person name="Gould S.B."/>
            <person name="Rensing S.A."/>
        </authorList>
    </citation>
    <scope>NUCLEOTIDE SEQUENCE [LARGE SCALE GENOMIC DNA]</scope>
    <source>
        <strain evidence="11 12">S276</strain>
    </source>
</reference>
<evidence type="ECO:0000313" key="12">
    <source>
        <dbReference type="Proteomes" id="UP000265515"/>
    </source>
</evidence>
<feature type="compositionally biased region" description="Polar residues" evidence="10">
    <location>
        <begin position="583"/>
        <end position="609"/>
    </location>
</feature>
<feature type="compositionally biased region" description="Basic and acidic residues" evidence="10">
    <location>
        <begin position="562"/>
        <end position="581"/>
    </location>
</feature>
<evidence type="ECO:0000256" key="2">
    <source>
        <dbReference type="ARBA" id="ARBA00009485"/>
    </source>
</evidence>
<organism evidence="11 12">
    <name type="scientific">Chara braunii</name>
    <name type="common">Braun's stonewort</name>
    <dbReference type="NCBI Taxonomy" id="69332"/>
    <lineage>
        <taxon>Eukaryota</taxon>
        <taxon>Viridiplantae</taxon>
        <taxon>Streptophyta</taxon>
        <taxon>Charophyceae</taxon>
        <taxon>Charales</taxon>
        <taxon>Characeae</taxon>
        <taxon>Chara</taxon>
    </lineage>
</organism>
<sequence length="903" mass="102513">MFALCLCHAMQLQFEKEQRKVMAQRLSEERKKAEKAQKEIMEAWEEKLKKVEMEKIDLSQQLQKMGADKPQDRVLRGGTDVRLTQKELKQLRKDIQEQETLIKGYQMENERMVERLREMQAEMKENERRTKEDNTRLAATLASHHIDYSRKSADAASHFQRILNLEAELERVKQEAHARELELKFELDKARKGRKELENRIAGIDPEQMAKEDAALEETRAQLTKEREEHAKVVKEMERKLQWYAENQELIDQINQVNRQQAATITQLQTCLAEYDKEDADVNGIIKGNVERSDSKNKQMNQNKKQGSRGGGAFKVQASSSHIAALQKQVKSLEAALQEIIKSPNSLTALVQASRPPPEENELIVKLKSEVASLNAICTSTEEQSNKALRSLRQEHERICMEYQRRIKALKQQIIQHPKPALARAGSHDTERALPAGRTKRLEQQLEECRTFYSKKVKELSKKLAEATSEKTKEDGGGIQMAGAQDSLAKKTKPNGLTAGASKEVARLTERVLRLQEALEVKDAALKALKKRLPKASLLPDVQEVSAKPHQSSHQLDANTNHVDREGRDDGSHHGHCDRDTNGAYNTQEASRYSAQSNEHSHTNTATSYDKSRPPGSVGQVVTHFTDDMSMREVREQRIAVKDAKTPGVTIQGEGIVRHGEERKGTTTVNANMEMTTTAGCMFPDQMEAPQALIGHRGTGDVCQVKVMPRRPDAAEIKCQMHPRSCAQMTIERGVLVSLPHHQVIERMQAAQRATLAMLPNCRNGQYPSEEMRAQVENLQIQCKAYDHKVKSLEEKVDILTSKLLSASPEMTSSSENNKQVQALREQLRQMQADLKQGEMRWKQMIMETQKMGEKESELLRSQLANTIKAKNVEIQRFREELDDVINTAHRLIGDLREPSTTH</sequence>
<feature type="region of interest" description="Disordered" evidence="10">
    <location>
        <begin position="418"/>
        <end position="437"/>
    </location>
</feature>
<keyword evidence="12" id="KW-1185">Reference proteome</keyword>
<dbReference type="PANTHER" id="PTHR34031">
    <property type="entry name" value="CENTROSOMAL PROTEIN OF 162 KDA"/>
    <property type="match status" value="1"/>
</dbReference>
<feature type="coiled-coil region" evidence="9">
    <location>
        <begin position="769"/>
        <end position="888"/>
    </location>
</feature>
<dbReference type="PANTHER" id="PTHR34031:SF1">
    <property type="entry name" value="CENTROSOMAL PROTEIN OF 162 KDA"/>
    <property type="match status" value="1"/>
</dbReference>
<dbReference type="Proteomes" id="UP000265515">
    <property type="component" value="Unassembled WGS sequence"/>
</dbReference>
<evidence type="ECO:0000256" key="1">
    <source>
        <dbReference type="ARBA" id="ARBA00004114"/>
    </source>
</evidence>
<proteinExistence type="inferred from homology"/>
<protein>
    <recommendedName>
        <fullName evidence="3">Centrosomal protein of 162 kDa</fullName>
    </recommendedName>
</protein>
<feature type="region of interest" description="Disordered" evidence="10">
    <location>
        <begin position="540"/>
        <end position="617"/>
    </location>
</feature>
<dbReference type="GO" id="GO:0005879">
    <property type="term" value="C:axonemal microtubule"/>
    <property type="evidence" value="ECO:0007669"/>
    <property type="project" value="TreeGrafter"/>
</dbReference>
<dbReference type="GO" id="GO:0005814">
    <property type="term" value="C:centriole"/>
    <property type="evidence" value="ECO:0007669"/>
    <property type="project" value="UniProtKB-SubCell"/>
</dbReference>
<name>A0A388LHP1_CHABU</name>
<evidence type="ECO:0000256" key="10">
    <source>
        <dbReference type="SAM" id="MobiDB-lite"/>
    </source>
</evidence>
<keyword evidence="6" id="KW-0970">Cilium biogenesis/degradation</keyword>
<keyword evidence="7 9" id="KW-0175">Coiled coil</keyword>
<keyword evidence="5" id="KW-0493">Microtubule</keyword>
<comment type="similarity">
    <text evidence="2">Belongs to the CEP162 family.</text>
</comment>
<feature type="region of interest" description="Disordered" evidence="10">
    <location>
        <begin position="468"/>
        <end position="496"/>
    </location>
</feature>
<feature type="compositionally biased region" description="Polar residues" evidence="10">
    <location>
        <begin position="549"/>
        <end position="561"/>
    </location>
</feature>
<keyword evidence="4" id="KW-0963">Cytoplasm</keyword>
<dbReference type="OrthoDB" id="2021095at2759"/>
<dbReference type="EMBL" id="BFEA01000386">
    <property type="protein sequence ID" value="GBG81765.1"/>
    <property type="molecule type" value="Genomic_DNA"/>
</dbReference>
<feature type="coiled-coil region" evidence="9">
    <location>
        <begin position="16"/>
        <end position="240"/>
    </location>
</feature>